<dbReference type="AlphaFoldDB" id="A0A0E9Q259"/>
<dbReference type="EMBL" id="GBXM01097606">
    <property type="protein sequence ID" value="JAH10971.1"/>
    <property type="molecule type" value="Transcribed_RNA"/>
</dbReference>
<evidence type="ECO:0000313" key="1">
    <source>
        <dbReference type="EMBL" id="JAH10971.1"/>
    </source>
</evidence>
<name>A0A0E9Q259_ANGAN</name>
<reference evidence="1" key="2">
    <citation type="journal article" date="2015" name="Fish Shellfish Immunol.">
        <title>Early steps in the European eel (Anguilla anguilla)-Vibrio vulnificus interaction in the gills: Role of the RtxA13 toxin.</title>
        <authorList>
            <person name="Callol A."/>
            <person name="Pajuelo D."/>
            <person name="Ebbesson L."/>
            <person name="Teles M."/>
            <person name="MacKenzie S."/>
            <person name="Amaro C."/>
        </authorList>
    </citation>
    <scope>NUCLEOTIDE SEQUENCE</scope>
</reference>
<accession>A0A0E9Q259</accession>
<proteinExistence type="predicted"/>
<protein>
    <submittedName>
        <fullName evidence="1">Uncharacterized protein</fullName>
    </submittedName>
</protein>
<organism evidence="1">
    <name type="scientific">Anguilla anguilla</name>
    <name type="common">European freshwater eel</name>
    <name type="synonym">Muraena anguilla</name>
    <dbReference type="NCBI Taxonomy" id="7936"/>
    <lineage>
        <taxon>Eukaryota</taxon>
        <taxon>Metazoa</taxon>
        <taxon>Chordata</taxon>
        <taxon>Craniata</taxon>
        <taxon>Vertebrata</taxon>
        <taxon>Euteleostomi</taxon>
        <taxon>Actinopterygii</taxon>
        <taxon>Neopterygii</taxon>
        <taxon>Teleostei</taxon>
        <taxon>Anguilliformes</taxon>
        <taxon>Anguillidae</taxon>
        <taxon>Anguilla</taxon>
    </lineage>
</organism>
<reference evidence="1" key="1">
    <citation type="submission" date="2014-11" db="EMBL/GenBank/DDBJ databases">
        <authorList>
            <person name="Amaro Gonzalez C."/>
        </authorList>
    </citation>
    <scope>NUCLEOTIDE SEQUENCE</scope>
</reference>
<sequence length="39" mass="4195">MHAHTMPAVERVTPNGVPTVMLPAACCWTPDCTVSLTQK</sequence>